<proteinExistence type="predicted"/>
<gene>
    <name evidence="1" type="ORF">TNCV_997211</name>
</gene>
<dbReference type="EMBL" id="BMAU01021420">
    <property type="protein sequence ID" value="GFY34040.1"/>
    <property type="molecule type" value="Genomic_DNA"/>
</dbReference>
<accession>A0A8X6WFV0</accession>
<protein>
    <submittedName>
        <fullName evidence="1">Uncharacterized protein</fullName>
    </submittedName>
</protein>
<dbReference type="Proteomes" id="UP000887159">
    <property type="component" value="Unassembled WGS sequence"/>
</dbReference>
<comment type="caution">
    <text evidence="1">The sequence shown here is derived from an EMBL/GenBank/DDBJ whole genome shotgun (WGS) entry which is preliminary data.</text>
</comment>
<keyword evidence="2" id="KW-1185">Reference proteome</keyword>
<name>A0A8X6WFV0_TRICX</name>
<evidence type="ECO:0000313" key="2">
    <source>
        <dbReference type="Proteomes" id="UP000887159"/>
    </source>
</evidence>
<reference evidence="1" key="1">
    <citation type="submission" date="2020-08" db="EMBL/GenBank/DDBJ databases">
        <title>Multicomponent nature underlies the extraordinary mechanical properties of spider dragline silk.</title>
        <authorList>
            <person name="Kono N."/>
            <person name="Nakamura H."/>
            <person name="Mori M."/>
            <person name="Yoshida Y."/>
            <person name="Ohtoshi R."/>
            <person name="Malay A.D."/>
            <person name="Moran D.A.P."/>
            <person name="Tomita M."/>
            <person name="Numata K."/>
            <person name="Arakawa K."/>
        </authorList>
    </citation>
    <scope>NUCLEOTIDE SEQUENCE</scope>
</reference>
<sequence length="89" mass="10258">MVKTESSDHSRAFGTFGEFLRRAVCENIDTPSPRNLSAKMYFMAMEQMIKSSIQAWFHDDIKNMRTTLVESMPRRVEDVISAKRGHTSD</sequence>
<evidence type="ECO:0000313" key="1">
    <source>
        <dbReference type="EMBL" id="GFY34040.1"/>
    </source>
</evidence>
<dbReference type="AlphaFoldDB" id="A0A8X6WFV0"/>
<organism evidence="1 2">
    <name type="scientific">Trichonephila clavipes</name>
    <name type="common">Golden silk orbweaver</name>
    <name type="synonym">Nephila clavipes</name>
    <dbReference type="NCBI Taxonomy" id="2585209"/>
    <lineage>
        <taxon>Eukaryota</taxon>
        <taxon>Metazoa</taxon>
        <taxon>Ecdysozoa</taxon>
        <taxon>Arthropoda</taxon>
        <taxon>Chelicerata</taxon>
        <taxon>Arachnida</taxon>
        <taxon>Araneae</taxon>
        <taxon>Araneomorphae</taxon>
        <taxon>Entelegynae</taxon>
        <taxon>Araneoidea</taxon>
        <taxon>Nephilidae</taxon>
        <taxon>Trichonephila</taxon>
    </lineage>
</organism>